<dbReference type="Gene3D" id="3.40.109.10">
    <property type="entry name" value="NADH Oxidase"/>
    <property type="match status" value="1"/>
</dbReference>
<accession>A0A3E4S3F9</accession>
<comment type="caution">
    <text evidence="2">The sequence shown here is derived from an EMBL/GenBank/DDBJ whole genome shotgun (WGS) entry which is preliminary data.</text>
</comment>
<reference evidence="2 3" key="1">
    <citation type="submission" date="2018-08" db="EMBL/GenBank/DDBJ databases">
        <title>A genome reference for cultivated species of the human gut microbiota.</title>
        <authorList>
            <person name="Zou Y."/>
            <person name="Xue W."/>
            <person name="Luo G."/>
        </authorList>
    </citation>
    <scope>NUCLEOTIDE SEQUENCE [LARGE SCALE GENOMIC DNA]</scope>
    <source>
        <strain evidence="2 3">TF06-45A</strain>
    </source>
</reference>
<feature type="domain" description="Nitroreductase" evidence="1">
    <location>
        <begin position="173"/>
        <end position="214"/>
    </location>
</feature>
<dbReference type="Pfam" id="PF00881">
    <property type="entry name" value="Nitroreductase"/>
    <property type="match status" value="1"/>
</dbReference>
<dbReference type="AlphaFoldDB" id="A0A3E4S3F9"/>
<proteinExistence type="predicted"/>
<organism evidence="2 3">
    <name type="scientific">Bifidobacterium longum</name>
    <dbReference type="NCBI Taxonomy" id="216816"/>
    <lineage>
        <taxon>Bacteria</taxon>
        <taxon>Bacillati</taxon>
        <taxon>Actinomycetota</taxon>
        <taxon>Actinomycetes</taxon>
        <taxon>Bifidobacteriales</taxon>
        <taxon>Bifidobacteriaceae</taxon>
        <taxon>Bifidobacterium</taxon>
    </lineage>
</organism>
<sequence length="338" mass="37911">MKIKAFVRDHIPGRMYEKLRRLKSLLLLFVLFMKQDRRFSKNAALPGNMGQKQLETQLIFFSHQIEKGLSHSNFRPGFGSRPIYALGVCLKNWNSHGYSKDIFGFKVATSALKAYIDKHDEIGCVLPDFFNGAFDREIMKDIDASDPSFSGTSVISGSENSSSMKTYSQILNSRVSIREFEDCPVSESTIESAISLAMRAPTVCNRQPQAVRVIFNKLIIKQALTIQGGWRGYEFPPALLLVTAHNSSFNNAIERNEPYVDGGIFSMALLGALESYDLGACPLNTMFDIHQDGSTRRLLNISEEEEFIMYIAVGKKKVGVSHPRSFRKAAETVTTVIR</sequence>
<name>A0A3E4S3F9_BIFLN</name>
<evidence type="ECO:0000259" key="1">
    <source>
        <dbReference type="Pfam" id="PF00881"/>
    </source>
</evidence>
<evidence type="ECO:0000313" key="2">
    <source>
        <dbReference type="EMBL" id="RGL45001.1"/>
    </source>
</evidence>
<dbReference type="InterPro" id="IPR050627">
    <property type="entry name" value="Nitroreductase/BluB"/>
</dbReference>
<dbReference type="RefSeq" id="WP_081297306.1">
    <property type="nucleotide sequence ID" value="NZ_QSGY01000002.1"/>
</dbReference>
<dbReference type="SUPFAM" id="SSF55469">
    <property type="entry name" value="FMN-dependent nitroreductase-like"/>
    <property type="match status" value="1"/>
</dbReference>
<evidence type="ECO:0000313" key="3">
    <source>
        <dbReference type="Proteomes" id="UP000261288"/>
    </source>
</evidence>
<dbReference type="EMBL" id="QSRZ01000014">
    <property type="protein sequence ID" value="RGL45001.1"/>
    <property type="molecule type" value="Genomic_DNA"/>
</dbReference>
<dbReference type="PANTHER" id="PTHR23026:SF123">
    <property type="entry name" value="NAD(P)H NITROREDUCTASE RV3131-RELATED"/>
    <property type="match status" value="1"/>
</dbReference>
<dbReference type="Proteomes" id="UP000261288">
    <property type="component" value="Unassembled WGS sequence"/>
</dbReference>
<dbReference type="InterPro" id="IPR000415">
    <property type="entry name" value="Nitroreductase-like"/>
</dbReference>
<dbReference type="GO" id="GO:0016491">
    <property type="term" value="F:oxidoreductase activity"/>
    <property type="evidence" value="ECO:0007669"/>
    <property type="project" value="InterPro"/>
</dbReference>
<dbReference type="InterPro" id="IPR029479">
    <property type="entry name" value="Nitroreductase"/>
</dbReference>
<protein>
    <submittedName>
        <fullName evidence="2">Nitroreductase</fullName>
    </submittedName>
</protein>
<gene>
    <name evidence="2" type="ORF">DXC63_11270</name>
</gene>
<dbReference type="PANTHER" id="PTHR23026">
    <property type="entry name" value="NADPH NITROREDUCTASE"/>
    <property type="match status" value="1"/>
</dbReference>